<dbReference type="AlphaFoldDB" id="A0AAD7AR07"/>
<dbReference type="EMBL" id="JARIHO010000002">
    <property type="protein sequence ID" value="KAJ7366179.1"/>
    <property type="molecule type" value="Genomic_DNA"/>
</dbReference>
<accession>A0AAD7AR07</accession>
<comment type="caution">
    <text evidence="1">The sequence shown here is derived from an EMBL/GenBank/DDBJ whole genome shotgun (WGS) entry which is preliminary data.</text>
</comment>
<name>A0AAD7AR07_9AGAR</name>
<evidence type="ECO:0000313" key="2">
    <source>
        <dbReference type="Proteomes" id="UP001218218"/>
    </source>
</evidence>
<proteinExistence type="predicted"/>
<organism evidence="1 2">
    <name type="scientific">Mycena albidolilacea</name>
    <dbReference type="NCBI Taxonomy" id="1033008"/>
    <lineage>
        <taxon>Eukaryota</taxon>
        <taxon>Fungi</taxon>
        <taxon>Dikarya</taxon>
        <taxon>Basidiomycota</taxon>
        <taxon>Agaricomycotina</taxon>
        <taxon>Agaricomycetes</taxon>
        <taxon>Agaricomycetidae</taxon>
        <taxon>Agaricales</taxon>
        <taxon>Marasmiineae</taxon>
        <taxon>Mycenaceae</taxon>
        <taxon>Mycena</taxon>
    </lineage>
</organism>
<dbReference type="Proteomes" id="UP001218218">
    <property type="component" value="Unassembled WGS sequence"/>
</dbReference>
<protein>
    <submittedName>
        <fullName evidence="1">Uncharacterized protein</fullName>
    </submittedName>
</protein>
<evidence type="ECO:0000313" key="1">
    <source>
        <dbReference type="EMBL" id="KAJ7366179.1"/>
    </source>
</evidence>
<keyword evidence="2" id="KW-1185">Reference proteome</keyword>
<reference evidence="1" key="1">
    <citation type="submission" date="2023-03" db="EMBL/GenBank/DDBJ databases">
        <title>Massive genome expansion in bonnet fungi (Mycena s.s.) driven by repeated elements and novel gene families across ecological guilds.</title>
        <authorList>
            <consortium name="Lawrence Berkeley National Laboratory"/>
            <person name="Harder C.B."/>
            <person name="Miyauchi S."/>
            <person name="Viragh M."/>
            <person name="Kuo A."/>
            <person name="Thoen E."/>
            <person name="Andreopoulos B."/>
            <person name="Lu D."/>
            <person name="Skrede I."/>
            <person name="Drula E."/>
            <person name="Henrissat B."/>
            <person name="Morin E."/>
            <person name="Kohler A."/>
            <person name="Barry K."/>
            <person name="LaButti K."/>
            <person name="Morin E."/>
            <person name="Salamov A."/>
            <person name="Lipzen A."/>
            <person name="Mereny Z."/>
            <person name="Hegedus B."/>
            <person name="Baldrian P."/>
            <person name="Stursova M."/>
            <person name="Weitz H."/>
            <person name="Taylor A."/>
            <person name="Grigoriev I.V."/>
            <person name="Nagy L.G."/>
            <person name="Martin F."/>
            <person name="Kauserud H."/>
        </authorList>
    </citation>
    <scope>NUCLEOTIDE SEQUENCE</scope>
    <source>
        <strain evidence="1">CBHHK002</strain>
    </source>
</reference>
<gene>
    <name evidence="1" type="ORF">DFH08DRAFT_797181</name>
</gene>
<sequence>MCNAVVTSMMLGAAAILPWVSSPALVIYTVNRQRPSHKLARVECAIEVCEETLKYAKSNCARNHLELTDATRRLLEAKLSASKIETQLLETQCYNMGGIGGIFSEPARHCAEHQPVCKGREGNSKIDPGGHCLTIEAERQRQFFEGIEELREVHDTVVSASACRIQTVNRRFESAATSM</sequence>